<dbReference type="AlphaFoldDB" id="A0A4R3KN37"/>
<evidence type="ECO:0000313" key="2">
    <source>
        <dbReference type="Proteomes" id="UP000295807"/>
    </source>
</evidence>
<dbReference type="EMBL" id="SMAD01000010">
    <property type="protein sequence ID" value="TCS85839.1"/>
    <property type="molecule type" value="Genomic_DNA"/>
</dbReference>
<name>A0A4R3KN37_9SPHI</name>
<gene>
    <name evidence="1" type="ORF">EDD80_11037</name>
</gene>
<protein>
    <submittedName>
        <fullName evidence="1">Uncharacterized protein</fullName>
    </submittedName>
</protein>
<comment type="caution">
    <text evidence="1">The sequence shown here is derived from an EMBL/GenBank/DDBJ whole genome shotgun (WGS) entry which is preliminary data.</text>
</comment>
<accession>A0A4R3KN37</accession>
<dbReference type="Proteomes" id="UP000295807">
    <property type="component" value="Unassembled WGS sequence"/>
</dbReference>
<organism evidence="1 2">
    <name type="scientific">Anseongella ginsenosidimutans</name>
    <dbReference type="NCBI Taxonomy" id="496056"/>
    <lineage>
        <taxon>Bacteria</taxon>
        <taxon>Pseudomonadati</taxon>
        <taxon>Bacteroidota</taxon>
        <taxon>Sphingobacteriia</taxon>
        <taxon>Sphingobacteriales</taxon>
        <taxon>Sphingobacteriaceae</taxon>
        <taxon>Anseongella</taxon>
    </lineage>
</organism>
<reference evidence="1 2" key="1">
    <citation type="submission" date="2019-03" db="EMBL/GenBank/DDBJ databases">
        <title>Genomic Encyclopedia of Type Strains, Phase IV (KMG-IV): sequencing the most valuable type-strain genomes for metagenomic binning, comparative biology and taxonomic classification.</title>
        <authorList>
            <person name="Goeker M."/>
        </authorList>
    </citation>
    <scope>NUCLEOTIDE SEQUENCE [LARGE SCALE GENOMIC DNA]</scope>
    <source>
        <strain evidence="1 2">DSM 21100</strain>
    </source>
</reference>
<dbReference type="OrthoDB" id="9994465at2"/>
<sequence>MKATIEFNLPEDDHEAQLAMNAGKISSVITDVLQKISHSLKHEDLDEQYAAGLEKSQQLILDSLEE</sequence>
<dbReference type="RefSeq" id="WP_132129959.1">
    <property type="nucleotide sequence ID" value="NZ_CP042432.1"/>
</dbReference>
<evidence type="ECO:0000313" key="1">
    <source>
        <dbReference type="EMBL" id="TCS85839.1"/>
    </source>
</evidence>
<keyword evidence="2" id="KW-1185">Reference proteome</keyword>
<proteinExistence type="predicted"/>